<evidence type="ECO:0000313" key="2">
    <source>
        <dbReference type="Proteomes" id="UP001470230"/>
    </source>
</evidence>
<sequence>MISEYRSNSEKLIVLQNNDEYRLYLASAPMMPRHVSVNDRPTLNPAGTPLVDLRHFLLNVIFPRFSENNDVTPSSCESIENEDSPMIFHYREHHDKRLEISKAFEFYFEETTFGESRNYFIKSFSKLNINTDDTKYQFKL</sequence>
<organism evidence="1 2">
    <name type="scientific">Tritrichomonas musculus</name>
    <dbReference type="NCBI Taxonomy" id="1915356"/>
    <lineage>
        <taxon>Eukaryota</taxon>
        <taxon>Metamonada</taxon>
        <taxon>Parabasalia</taxon>
        <taxon>Tritrichomonadida</taxon>
        <taxon>Tritrichomonadidae</taxon>
        <taxon>Tritrichomonas</taxon>
    </lineage>
</organism>
<evidence type="ECO:0000313" key="1">
    <source>
        <dbReference type="EMBL" id="KAK8892857.1"/>
    </source>
</evidence>
<gene>
    <name evidence="1" type="ORF">M9Y10_030109</name>
</gene>
<proteinExistence type="predicted"/>
<keyword evidence="2" id="KW-1185">Reference proteome</keyword>
<dbReference type="Proteomes" id="UP001470230">
    <property type="component" value="Unassembled WGS sequence"/>
</dbReference>
<reference evidence="1 2" key="1">
    <citation type="submission" date="2024-04" db="EMBL/GenBank/DDBJ databases">
        <title>Tritrichomonas musculus Genome.</title>
        <authorList>
            <person name="Alves-Ferreira E."/>
            <person name="Grigg M."/>
            <person name="Lorenzi H."/>
            <person name="Galac M."/>
        </authorList>
    </citation>
    <scope>NUCLEOTIDE SEQUENCE [LARGE SCALE GENOMIC DNA]</scope>
    <source>
        <strain evidence="1 2">EAF2021</strain>
    </source>
</reference>
<dbReference type="EMBL" id="JAPFFF010000004">
    <property type="protein sequence ID" value="KAK8892857.1"/>
    <property type="molecule type" value="Genomic_DNA"/>
</dbReference>
<accession>A0ABR2KPN5</accession>
<comment type="caution">
    <text evidence="1">The sequence shown here is derived from an EMBL/GenBank/DDBJ whole genome shotgun (WGS) entry which is preliminary data.</text>
</comment>
<protein>
    <submittedName>
        <fullName evidence="1">Uncharacterized protein</fullName>
    </submittedName>
</protein>
<name>A0ABR2KPN5_9EUKA</name>